<dbReference type="OrthoDB" id="338650at2759"/>
<dbReference type="Proteomes" id="UP000076154">
    <property type="component" value="Unassembled WGS sequence"/>
</dbReference>
<dbReference type="GO" id="GO:0005737">
    <property type="term" value="C:cytoplasm"/>
    <property type="evidence" value="ECO:0007669"/>
    <property type="project" value="TreeGrafter"/>
</dbReference>
<proteinExistence type="inferred from homology"/>
<dbReference type="PANTHER" id="PTHR12400">
    <property type="entry name" value="INOSITOL POLYPHOSPHATE KINASE"/>
    <property type="match status" value="1"/>
</dbReference>
<feature type="region of interest" description="Disordered" evidence="5">
    <location>
        <begin position="255"/>
        <end position="285"/>
    </location>
</feature>
<evidence type="ECO:0000313" key="7">
    <source>
        <dbReference type="Proteomes" id="UP000076154"/>
    </source>
</evidence>
<keyword evidence="7" id="KW-1185">Reference proteome</keyword>
<evidence type="ECO:0000256" key="3">
    <source>
        <dbReference type="ARBA" id="ARBA00022777"/>
    </source>
</evidence>
<dbReference type="InParanoid" id="A0A369JBM0"/>
<dbReference type="PANTHER" id="PTHR12400:SF108">
    <property type="entry name" value="KINASE"/>
    <property type="match status" value="1"/>
</dbReference>
<keyword evidence="2 4" id="KW-0808">Transferase</keyword>
<name>A0A369JBM0_HYPMA</name>
<comment type="similarity">
    <text evidence="1 4">Belongs to the inositol phosphokinase (IPK) family.</text>
</comment>
<keyword evidence="3 4" id="KW-0418">Kinase</keyword>
<dbReference type="AlphaFoldDB" id="A0A369JBM0"/>
<dbReference type="GO" id="GO:0032958">
    <property type="term" value="P:inositol phosphate biosynthetic process"/>
    <property type="evidence" value="ECO:0007669"/>
    <property type="project" value="InterPro"/>
</dbReference>
<evidence type="ECO:0000256" key="5">
    <source>
        <dbReference type="SAM" id="MobiDB-lite"/>
    </source>
</evidence>
<dbReference type="Pfam" id="PF03770">
    <property type="entry name" value="IPK"/>
    <property type="match status" value="1"/>
</dbReference>
<organism evidence="6 7">
    <name type="scientific">Hypsizygus marmoreus</name>
    <name type="common">White beech mushroom</name>
    <name type="synonym">Agaricus marmoreus</name>
    <dbReference type="NCBI Taxonomy" id="39966"/>
    <lineage>
        <taxon>Eukaryota</taxon>
        <taxon>Fungi</taxon>
        <taxon>Dikarya</taxon>
        <taxon>Basidiomycota</taxon>
        <taxon>Agaricomycotina</taxon>
        <taxon>Agaricomycetes</taxon>
        <taxon>Agaricomycetidae</taxon>
        <taxon>Agaricales</taxon>
        <taxon>Tricholomatineae</taxon>
        <taxon>Lyophyllaceae</taxon>
        <taxon>Hypsizygus</taxon>
    </lineage>
</organism>
<evidence type="ECO:0000256" key="1">
    <source>
        <dbReference type="ARBA" id="ARBA00007374"/>
    </source>
</evidence>
<sequence>MESLISATRPLASQVGGHAGVLTTEDGSLIIKPALPLELLFYQALNQNAELEPLRPFLPKFFGTLKLEGQIDENAIEEEGLVLTPLDIPEKDELSVLSIVLENLSYPFLKPNILDVKLGTVLYDEAATPDKIERMEQTARETTSHETGIRLTGFQMYDNNTSQPINTPKSYGKSIKPADLPEGIARFFALGTEDGSSNTGLPRATVLPLLRSIREDIADIREIIASLEARMVGMSLLIVYEADWALAAEGVKRLGLEADEEDEDDDDDDEDDDDDDESKRPGPPYVVKLIDFAHTRVTPGKGPDEGVVFGFDTVLRLLDGRIAQISESGQ</sequence>
<dbReference type="SUPFAM" id="SSF56104">
    <property type="entry name" value="SAICAR synthase-like"/>
    <property type="match status" value="1"/>
</dbReference>
<dbReference type="Gene3D" id="3.30.470.160">
    <property type="entry name" value="Inositol polyphosphate kinase"/>
    <property type="match status" value="1"/>
</dbReference>
<comment type="caution">
    <text evidence="6">The sequence shown here is derived from an EMBL/GenBank/DDBJ whole genome shotgun (WGS) entry which is preliminary data.</text>
</comment>
<evidence type="ECO:0000256" key="2">
    <source>
        <dbReference type="ARBA" id="ARBA00022679"/>
    </source>
</evidence>
<dbReference type="GO" id="GO:0005634">
    <property type="term" value="C:nucleus"/>
    <property type="evidence" value="ECO:0007669"/>
    <property type="project" value="TreeGrafter"/>
</dbReference>
<dbReference type="InterPro" id="IPR038286">
    <property type="entry name" value="IPK_sf"/>
</dbReference>
<evidence type="ECO:0000313" key="6">
    <source>
        <dbReference type="EMBL" id="RDB19501.1"/>
    </source>
</evidence>
<feature type="compositionally biased region" description="Acidic residues" evidence="5">
    <location>
        <begin position="257"/>
        <end position="276"/>
    </location>
</feature>
<dbReference type="FunCoup" id="A0A369JBM0">
    <property type="interactions" value="305"/>
</dbReference>
<evidence type="ECO:0000256" key="4">
    <source>
        <dbReference type="RuleBase" id="RU363090"/>
    </source>
</evidence>
<dbReference type="STRING" id="39966.A0A369JBM0"/>
<gene>
    <name evidence="6" type="primary">ARG82_1</name>
    <name evidence="6" type="ORF">Hypma_013609</name>
</gene>
<dbReference type="GO" id="GO:0000824">
    <property type="term" value="F:inositol-1,4,5,6-tetrakisphosphate 3-kinase activity"/>
    <property type="evidence" value="ECO:0007669"/>
    <property type="project" value="TreeGrafter"/>
</dbReference>
<protein>
    <recommendedName>
        <fullName evidence="4">Kinase</fullName>
        <ecNumber evidence="4">2.7.-.-</ecNumber>
    </recommendedName>
</protein>
<dbReference type="EMBL" id="LUEZ02000080">
    <property type="protein sequence ID" value="RDB19501.1"/>
    <property type="molecule type" value="Genomic_DNA"/>
</dbReference>
<accession>A0A369JBM0</accession>
<dbReference type="GO" id="GO:0008440">
    <property type="term" value="F:inositol-1,4,5-trisphosphate 3-kinase activity"/>
    <property type="evidence" value="ECO:0007669"/>
    <property type="project" value="TreeGrafter"/>
</dbReference>
<dbReference type="InterPro" id="IPR005522">
    <property type="entry name" value="IPK"/>
</dbReference>
<dbReference type="EC" id="2.7.-.-" evidence="4"/>
<dbReference type="GO" id="GO:0046854">
    <property type="term" value="P:phosphatidylinositol phosphate biosynthetic process"/>
    <property type="evidence" value="ECO:0007669"/>
    <property type="project" value="TreeGrafter"/>
</dbReference>
<reference evidence="6" key="1">
    <citation type="submission" date="2018-04" db="EMBL/GenBank/DDBJ databases">
        <title>Whole genome sequencing of Hypsizygus marmoreus.</title>
        <authorList>
            <person name="Choi I.-G."/>
            <person name="Min B."/>
            <person name="Kim J.-G."/>
            <person name="Kim S."/>
            <person name="Oh Y.-L."/>
            <person name="Kong W.-S."/>
            <person name="Park H."/>
            <person name="Jeong J."/>
            <person name="Song E.-S."/>
        </authorList>
    </citation>
    <scope>NUCLEOTIDE SEQUENCE [LARGE SCALE GENOMIC DNA]</scope>
    <source>
        <strain evidence="6">51987-8</strain>
    </source>
</reference>